<evidence type="ECO:0000256" key="3">
    <source>
        <dbReference type="ARBA" id="ARBA00022448"/>
    </source>
</evidence>
<evidence type="ECO:0000256" key="5">
    <source>
        <dbReference type="ARBA" id="ARBA00022692"/>
    </source>
</evidence>
<feature type="transmembrane region" description="Helical" evidence="8">
    <location>
        <begin position="256"/>
        <end position="281"/>
    </location>
</feature>
<dbReference type="Gene3D" id="1.10.3470.10">
    <property type="entry name" value="ABC transporter involved in vitamin B12 uptake, BtuC"/>
    <property type="match status" value="1"/>
</dbReference>
<organism evidence="9 10">
    <name type="scientific">Shewanella fodinae</name>
    <dbReference type="NCBI Taxonomy" id="552357"/>
    <lineage>
        <taxon>Bacteria</taxon>
        <taxon>Pseudomonadati</taxon>
        <taxon>Pseudomonadota</taxon>
        <taxon>Gammaproteobacteria</taxon>
        <taxon>Alteromonadales</taxon>
        <taxon>Shewanellaceae</taxon>
        <taxon>Shewanella</taxon>
    </lineage>
</organism>
<evidence type="ECO:0000256" key="8">
    <source>
        <dbReference type="SAM" id="Phobius"/>
    </source>
</evidence>
<comment type="caution">
    <text evidence="9">The sequence shown here is derived from an EMBL/GenBank/DDBJ whole genome shotgun (WGS) entry which is preliminary data.</text>
</comment>
<dbReference type="InterPro" id="IPR000522">
    <property type="entry name" value="ABC_transptr_permease_BtuC"/>
</dbReference>
<evidence type="ECO:0000256" key="2">
    <source>
        <dbReference type="ARBA" id="ARBA00007935"/>
    </source>
</evidence>
<reference evidence="9 10" key="1">
    <citation type="submission" date="2019-03" db="EMBL/GenBank/DDBJ databases">
        <title>Freshwater and sediment microbial communities from various areas in North America, analyzing microbe dynamics in response to fracking.</title>
        <authorList>
            <person name="Lamendella R."/>
        </authorList>
    </citation>
    <scope>NUCLEOTIDE SEQUENCE [LARGE SCALE GENOMIC DNA]</scope>
    <source>
        <strain evidence="9 10">74A</strain>
    </source>
</reference>
<dbReference type="EMBL" id="SLWF01000003">
    <property type="protein sequence ID" value="TCN88973.1"/>
    <property type="molecule type" value="Genomic_DNA"/>
</dbReference>
<feature type="transmembrane region" description="Helical" evidence="8">
    <location>
        <begin position="131"/>
        <end position="153"/>
    </location>
</feature>
<dbReference type="Proteomes" id="UP000294832">
    <property type="component" value="Unassembled WGS sequence"/>
</dbReference>
<accession>A0A4R2FGA4</accession>
<dbReference type="FunFam" id="1.10.3470.10:FF:000001">
    <property type="entry name" value="Vitamin B12 ABC transporter permease BtuC"/>
    <property type="match status" value="1"/>
</dbReference>
<evidence type="ECO:0000256" key="1">
    <source>
        <dbReference type="ARBA" id="ARBA00004651"/>
    </source>
</evidence>
<dbReference type="GO" id="GO:0005886">
    <property type="term" value="C:plasma membrane"/>
    <property type="evidence" value="ECO:0007669"/>
    <property type="project" value="UniProtKB-SubCell"/>
</dbReference>
<dbReference type="PANTHER" id="PTHR30472:SF67">
    <property type="entry name" value="PERMEASE OF ABC TRANSPORTER-RELATED"/>
    <property type="match status" value="1"/>
</dbReference>
<dbReference type="InterPro" id="IPR037294">
    <property type="entry name" value="ABC_BtuC-like"/>
</dbReference>
<keyword evidence="3" id="KW-0813">Transport</keyword>
<dbReference type="GO" id="GO:0033214">
    <property type="term" value="P:siderophore-iron import into cell"/>
    <property type="evidence" value="ECO:0007669"/>
    <property type="project" value="TreeGrafter"/>
</dbReference>
<dbReference type="SUPFAM" id="SSF81345">
    <property type="entry name" value="ABC transporter involved in vitamin B12 uptake, BtuC"/>
    <property type="match status" value="1"/>
</dbReference>
<keyword evidence="7 8" id="KW-0472">Membrane</keyword>
<dbReference type="CDD" id="cd06550">
    <property type="entry name" value="TM_ABC_iron-siderophores_like"/>
    <property type="match status" value="1"/>
</dbReference>
<dbReference type="RefSeq" id="WP_133037910.1">
    <property type="nucleotide sequence ID" value="NZ_BMXW01000012.1"/>
</dbReference>
<gene>
    <name evidence="9" type="ORF">EDC91_103154</name>
</gene>
<sequence length="346" mass="37045">MSLSESPPLRVDRRLQSCWLVVLLGLLVTPLAATAFGAADNIGVLEVARVLGHKIAGMGQVSAIDQRIVWELRFPRVLLAFVAGCGLALCGYVLQSVTRNPLADPYLFGISAGASFGGVLAMTLLGGTWLAWVSLPLGAFAGACLSVLLVLIMAGSQAERQVERLLLSGVAVSFMFGAFTSLLLYFSTPQATASLLFWTLGSFARADWNTLWMPVVVVLVALVLIVGYRRQILAMLSGDETAHTLGVRVMQMRLGMLLLCSLITATLVAQCGGIGFVGLMVPHLLRLLLPGRHPMMLTALAGGLFMVWVDVVARSLLPTQELPVGIITSAIGSVFFLAVLHQRRQY</sequence>
<feature type="transmembrane region" description="Helical" evidence="8">
    <location>
        <begin position="77"/>
        <end position="94"/>
    </location>
</feature>
<evidence type="ECO:0000313" key="9">
    <source>
        <dbReference type="EMBL" id="TCN88973.1"/>
    </source>
</evidence>
<dbReference type="PANTHER" id="PTHR30472">
    <property type="entry name" value="FERRIC ENTEROBACTIN TRANSPORT SYSTEM PERMEASE PROTEIN"/>
    <property type="match status" value="1"/>
</dbReference>
<feature type="transmembrane region" description="Helical" evidence="8">
    <location>
        <begin position="165"/>
        <end position="188"/>
    </location>
</feature>
<dbReference type="AlphaFoldDB" id="A0A4R2FGA4"/>
<evidence type="ECO:0000256" key="6">
    <source>
        <dbReference type="ARBA" id="ARBA00022989"/>
    </source>
</evidence>
<feature type="transmembrane region" description="Helical" evidence="8">
    <location>
        <begin position="106"/>
        <end position="125"/>
    </location>
</feature>
<proteinExistence type="inferred from homology"/>
<name>A0A4R2FGA4_9GAMM</name>
<protein>
    <submittedName>
        <fullName evidence="9">Iron complex transport system permease protein</fullName>
    </submittedName>
</protein>
<dbReference type="OrthoDB" id="9055647at2"/>
<evidence type="ECO:0000256" key="7">
    <source>
        <dbReference type="ARBA" id="ARBA00023136"/>
    </source>
</evidence>
<keyword evidence="4" id="KW-1003">Cell membrane</keyword>
<evidence type="ECO:0000313" key="10">
    <source>
        <dbReference type="Proteomes" id="UP000294832"/>
    </source>
</evidence>
<keyword evidence="6 8" id="KW-1133">Transmembrane helix</keyword>
<feature type="transmembrane region" description="Helical" evidence="8">
    <location>
        <begin position="322"/>
        <end position="340"/>
    </location>
</feature>
<keyword evidence="10" id="KW-1185">Reference proteome</keyword>
<evidence type="ECO:0000256" key="4">
    <source>
        <dbReference type="ARBA" id="ARBA00022475"/>
    </source>
</evidence>
<comment type="similarity">
    <text evidence="2">Belongs to the binding-protein-dependent transport system permease family. FecCD subfamily.</text>
</comment>
<comment type="subcellular location">
    <subcellularLocation>
        <location evidence="1">Cell membrane</location>
        <topology evidence="1">Multi-pass membrane protein</topology>
    </subcellularLocation>
</comment>
<feature type="transmembrane region" description="Helical" evidence="8">
    <location>
        <begin position="208"/>
        <end position="228"/>
    </location>
</feature>
<dbReference type="Pfam" id="PF01032">
    <property type="entry name" value="FecCD"/>
    <property type="match status" value="1"/>
</dbReference>
<feature type="transmembrane region" description="Helical" evidence="8">
    <location>
        <begin position="293"/>
        <end position="313"/>
    </location>
</feature>
<keyword evidence="5 8" id="KW-0812">Transmembrane</keyword>
<dbReference type="GO" id="GO:0022857">
    <property type="term" value="F:transmembrane transporter activity"/>
    <property type="evidence" value="ECO:0007669"/>
    <property type="project" value="InterPro"/>
</dbReference>